<proteinExistence type="predicted"/>
<gene>
    <name evidence="1" type="ORF">HLH33_01000</name>
</gene>
<dbReference type="Pfam" id="PF00494">
    <property type="entry name" value="SQS_PSY"/>
    <property type="match status" value="1"/>
</dbReference>
<dbReference type="SUPFAM" id="SSF48576">
    <property type="entry name" value="Terpenoid synthases"/>
    <property type="match status" value="1"/>
</dbReference>
<dbReference type="InterPro" id="IPR002060">
    <property type="entry name" value="Squ/phyt_synthse"/>
</dbReference>
<evidence type="ECO:0000313" key="1">
    <source>
        <dbReference type="EMBL" id="MBB2154898.1"/>
    </source>
</evidence>
<comment type="caution">
    <text evidence="1">The sequence shown here is derived from an EMBL/GenBank/DDBJ whole genome shotgun (WGS) entry which is preliminary data.</text>
</comment>
<dbReference type="Proteomes" id="UP000550787">
    <property type="component" value="Unassembled WGS sequence"/>
</dbReference>
<dbReference type="InterPro" id="IPR008949">
    <property type="entry name" value="Isoprenoid_synthase_dom_sf"/>
</dbReference>
<dbReference type="AlphaFoldDB" id="A0A7W4FBW0"/>
<dbReference type="EMBL" id="JABEQG010000001">
    <property type="protein sequence ID" value="MBB2154898.1"/>
    <property type="molecule type" value="Genomic_DNA"/>
</dbReference>
<evidence type="ECO:0000313" key="2">
    <source>
        <dbReference type="Proteomes" id="UP000550787"/>
    </source>
</evidence>
<accession>A0A7W4FBW0</accession>
<reference evidence="1 2" key="1">
    <citation type="submission" date="2020-04" db="EMBL/GenBank/DDBJ databases">
        <title>Description of novel Gluconacetobacter.</title>
        <authorList>
            <person name="Sombolestani A."/>
        </authorList>
    </citation>
    <scope>NUCLEOTIDE SEQUENCE [LARGE SCALE GENOMIC DNA]</scope>
    <source>
        <strain evidence="1 2">LMG 7603</strain>
    </source>
</reference>
<sequence length="292" mass="30886">MTNTTEKRAAETGLSAMGEIARRSDPDRFFCTLFLPASVREDAFTLIAFNHESVRALSGMHSRSVAGPMAGLIRLQWWREIVEGASHPHEVADPLRALIRAGRVRRDTLLGILDAREAELEGLPDWAAWRAAMRAGAGGVQAAIAQVAGTGTTDPDLLRAVEFLGAAYGVGGLLRHMGAVLAGGRCPLPEPALQEFGLSGESIRDGAGIQGADLTPLRARLRDEGREFLAQAGMQVAAGAGRVRLPRAVRAAGLPGALARRDLGRGHDREVGAARGLGDRLAVMAAMARGRI</sequence>
<name>A0A7W4FBW0_GLUDI</name>
<organism evidence="1 2">
    <name type="scientific">Gluconacetobacter diazotrophicus</name>
    <name type="common">Acetobacter diazotrophicus</name>
    <dbReference type="NCBI Taxonomy" id="33996"/>
    <lineage>
        <taxon>Bacteria</taxon>
        <taxon>Pseudomonadati</taxon>
        <taxon>Pseudomonadota</taxon>
        <taxon>Alphaproteobacteria</taxon>
        <taxon>Acetobacterales</taxon>
        <taxon>Acetobacteraceae</taxon>
        <taxon>Gluconacetobacter</taxon>
    </lineage>
</organism>
<dbReference type="Gene3D" id="1.10.600.10">
    <property type="entry name" value="Farnesyl Diphosphate Synthase"/>
    <property type="match status" value="1"/>
</dbReference>
<dbReference type="RefSeq" id="WP_012553096.1">
    <property type="nucleotide sequence ID" value="NZ_JABEQG010000001.1"/>
</dbReference>
<protein>
    <submittedName>
        <fullName evidence="1">Squalene/phytoene synthase family protein</fullName>
    </submittedName>
</protein>